<dbReference type="EMBL" id="CABFPH010000046">
    <property type="protein sequence ID" value="VUD72619.1"/>
    <property type="molecule type" value="Genomic_DNA"/>
</dbReference>
<organism evidence="1 2">
    <name type="scientific">Methylobacterium symbioticum</name>
    <dbReference type="NCBI Taxonomy" id="2584084"/>
    <lineage>
        <taxon>Bacteria</taxon>
        <taxon>Pseudomonadati</taxon>
        <taxon>Pseudomonadota</taxon>
        <taxon>Alphaproteobacteria</taxon>
        <taxon>Hyphomicrobiales</taxon>
        <taxon>Methylobacteriaceae</taxon>
        <taxon>Methylobacterium</taxon>
    </lineage>
</organism>
<keyword evidence="2" id="KW-1185">Reference proteome</keyword>
<dbReference type="PIRSF" id="PIRSF019381">
    <property type="entry name" value="YcjX"/>
    <property type="match status" value="1"/>
</dbReference>
<dbReference type="InterPro" id="IPR007413">
    <property type="entry name" value="YcjX-like"/>
</dbReference>
<evidence type="ECO:0000313" key="2">
    <source>
        <dbReference type="Proteomes" id="UP000410984"/>
    </source>
</evidence>
<dbReference type="PANTHER" id="PTHR38605">
    <property type="entry name" value="ATPASE-RELATED"/>
    <property type="match status" value="1"/>
</dbReference>
<evidence type="ECO:0000313" key="1">
    <source>
        <dbReference type="EMBL" id="VUD72619.1"/>
    </source>
</evidence>
<name>A0A509EGN7_9HYPH</name>
<dbReference type="Proteomes" id="UP000410984">
    <property type="component" value="Unassembled WGS sequence"/>
</dbReference>
<dbReference type="AlphaFoldDB" id="A0A509EGN7"/>
<gene>
    <name evidence="1" type="ORF">MET9862_03219</name>
</gene>
<dbReference type="PANTHER" id="PTHR38605:SF1">
    <property type="entry name" value="ATPASE"/>
    <property type="match status" value="1"/>
</dbReference>
<dbReference type="RefSeq" id="WP_244612744.1">
    <property type="nucleotide sequence ID" value="NZ_CABFPH010000046.1"/>
</dbReference>
<protein>
    <recommendedName>
        <fullName evidence="3">Amino acid regulated cytosolic protein</fullName>
    </recommendedName>
</protein>
<accession>A0A509EGN7</accession>
<proteinExistence type="predicted"/>
<reference evidence="1 2" key="1">
    <citation type="submission" date="2019-06" db="EMBL/GenBank/DDBJ databases">
        <authorList>
            <person name="Rodrigo-Torres L."/>
            <person name="Arahal R. D."/>
            <person name="Lucena T."/>
        </authorList>
    </citation>
    <scope>NUCLEOTIDE SEQUENCE [LARGE SCALE GENOMIC DNA]</scope>
    <source>
        <strain evidence="1 2">SB0023/3</strain>
    </source>
</reference>
<evidence type="ECO:0008006" key="3">
    <source>
        <dbReference type="Google" id="ProtNLM"/>
    </source>
</evidence>
<dbReference type="Pfam" id="PF04317">
    <property type="entry name" value="DUF463"/>
    <property type="match status" value="1"/>
</dbReference>
<sequence length="481" mass="52205">MPLSDFAARAGSAVRALAEASSDLLIQPTLRLGVTGLARSGKTVFTTALIHHLTEGRGLPAFAPVHEGRLRRARLVPQPDDDVPRFPFEEHMAALTEERRWPRSTDRISQFRLAIEYERAGSWRSGPGTLMLDVVDYPGEWLLDLALIEQDYTAWSRATINGTRRAGRAAFAAPWLDVLRGLDPNGPLDEVVAERASDAFKTYLAALRAGPEAVATTPPGRFLMPGDLKGSPALTFAPLDDLPETLAPDSLAGLMARRFEAYKAKVVLPFFRDHFQRVDRQIVLVDVLSAVDAGPTALAELEEALDAVLLSLNIGRNSLLSRLFAPRADRILFAATKADHLHQTSHDRLDALLRLLVSRAMRRTEAAGARVGTVALASVRATRETSVHDGGAVLRAVAGTPEAGEIVDGERFDGQSEAAIFPGELPARPEAVLEGAVPPGSLRFPRFRPPLVKPDALGRPGSLPQIRLDRAMQFLIGDRLA</sequence>